<evidence type="ECO:0000313" key="3">
    <source>
        <dbReference type="Proteomes" id="UP000035214"/>
    </source>
</evidence>
<evidence type="ECO:0000256" key="1">
    <source>
        <dbReference type="SAM" id="Phobius"/>
    </source>
</evidence>
<dbReference type="PATRIC" id="fig|1396.428.peg.2591"/>
<sequence length="262" mass="31501">MSNIKEYIPFIIPILAATVGYIFGQRTTQTNRFYTQNENNLKTVIEPLFLSIKVIMRENSGFKRERLLDDLFELYILEEKGLYQIGNKDLIENFFYAEELYRDFKIEKSEEKWKKFWIALSSYYQSIEEEYWSNFYTLYRNYRWYLHSLNKNIFVRIILETIRFSKDTVNFLTSLSAGFLVFSLYDKLLYVILDKRILPEGSIVLSIQLLIFCIALYGFITIFDAFSPNSSQQKSFIDKLIKKYTTENKKFEKEIRIPKMYE</sequence>
<name>A0A0G8EDE7_BACCE</name>
<feature type="transmembrane region" description="Helical" evidence="1">
    <location>
        <begin position="205"/>
        <end position="226"/>
    </location>
</feature>
<organism evidence="2 3">
    <name type="scientific">Bacillus cereus</name>
    <dbReference type="NCBI Taxonomy" id="1396"/>
    <lineage>
        <taxon>Bacteria</taxon>
        <taxon>Bacillati</taxon>
        <taxon>Bacillota</taxon>
        <taxon>Bacilli</taxon>
        <taxon>Bacillales</taxon>
        <taxon>Bacillaceae</taxon>
        <taxon>Bacillus</taxon>
        <taxon>Bacillus cereus group</taxon>
    </lineage>
</organism>
<keyword evidence="1" id="KW-1133">Transmembrane helix</keyword>
<keyword evidence="1" id="KW-0812">Transmembrane</keyword>
<feature type="transmembrane region" description="Helical" evidence="1">
    <location>
        <begin position="168"/>
        <end position="185"/>
    </location>
</feature>
<accession>A0A0G8EDE7</accession>
<comment type="caution">
    <text evidence="2">The sequence shown here is derived from an EMBL/GenBank/DDBJ whole genome shotgun (WGS) entry which is preliminary data.</text>
</comment>
<keyword evidence="1" id="KW-0472">Membrane</keyword>
<evidence type="ECO:0000313" key="2">
    <source>
        <dbReference type="EMBL" id="KLA22288.1"/>
    </source>
</evidence>
<gene>
    <name evidence="2" type="ORF">B4077_3234</name>
</gene>
<dbReference type="AlphaFoldDB" id="A0A0G8EDE7"/>
<reference evidence="2 3" key="1">
    <citation type="submission" date="2015-04" db="EMBL/GenBank/DDBJ databases">
        <title>Draft Genome Sequences of Eight Spore-Forming Food Isolates of Bacillus cereus Genome sequencing.</title>
        <authorList>
            <person name="Krawcyk A.O."/>
            <person name="de Jong A."/>
            <person name="Eijlander R.T."/>
            <person name="Berendsen E.M."/>
            <person name="Holsappel S."/>
            <person name="Wells-Bennik M."/>
            <person name="Kuipers O.P."/>
        </authorList>
    </citation>
    <scope>NUCLEOTIDE SEQUENCE [LARGE SCALE GENOMIC DNA]</scope>
    <source>
        <strain evidence="2 3">B4077</strain>
    </source>
</reference>
<dbReference type="Proteomes" id="UP000035214">
    <property type="component" value="Unassembled WGS sequence"/>
</dbReference>
<dbReference type="RefSeq" id="WP_046956878.1">
    <property type="nucleotide sequence ID" value="NZ_LCYI01000062.1"/>
</dbReference>
<dbReference type="EMBL" id="LCYI01000062">
    <property type="protein sequence ID" value="KLA22288.1"/>
    <property type="molecule type" value="Genomic_DNA"/>
</dbReference>
<protein>
    <submittedName>
        <fullName evidence="2">Uncharacterized protein</fullName>
    </submittedName>
</protein>
<feature type="transmembrane region" description="Helical" evidence="1">
    <location>
        <begin position="6"/>
        <end position="24"/>
    </location>
</feature>
<proteinExistence type="predicted"/>